<gene>
    <name evidence="8" type="ORF">FH752_00185</name>
</gene>
<dbReference type="Pfam" id="PF01297">
    <property type="entry name" value="ZnuA"/>
    <property type="match status" value="1"/>
</dbReference>
<dbReference type="AlphaFoldDB" id="A0A844HZ08"/>
<evidence type="ECO:0000256" key="2">
    <source>
        <dbReference type="ARBA" id="ARBA00015915"/>
    </source>
</evidence>
<feature type="signal peptide" evidence="7">
    <location>
        <begin position="1"/>
        <end position="25"/>
    </location>
</feature>
<keyword evidence="4 7" id="KW-0732">Signal</keyword>
<dbReference type="EMBL" id="VENC01000001">
    <property type="protein sequence ID" value="MTI97017.1"/>
    <property type="molecule type" value="Genomic_DNA"/>
</dbReference>
<comment type="similarity">
    <text evidence="1">Belongs to the bacterial solute-binding protein 9 family.</text>
</comment>
<evidence type="ECO:0000313" key="9">
    <source>
        <dbReference type="Proteomes" id="UP000431462"/>
    </source>
</evidence>
<dbReference type="SUPFAM" id="SSF53807">
    <property type="entry name" value="Helical backbone' metal receptor"/>
    <property type="match status" value="1"/>
</dbReference>
<sequence>MRVPGKALSLALGAGTLLISGALQAETRIVTSIKPVELIVSAIATEDMQTTSLVPPGSSPHNYTMKPSQRRALENADVIFWVGPDMETFLNRLLAGEEFRSRTVALMDAEQEPGEASHDEHGHDEHADDHHGHANDEHADDHHGHAHHEEAKEEEQHHEGHGHAHDHGDGEDPHIWLDPELAIDMAETIRDALSALEGVDGAALNENFEQFKAGVRETDANIRSRLAPAHDISLFAYHDAFTRFAEHYDLKLEGVLTLNPELSPGARHIAEVQEKLRNANHPCLLTEPQFNRQWWRSITENLDVTFSTWDPLATDIESTAEGYNNFQQSIVDALLKCLPEDTEH</sequence>
<reference evidence="8 9" key="1">
    <citation type="submission" date="2019-06" db="EMBL/GenBank/DDBJ databases">
        <title>Enrichment of Autotrophic Halophilic Microorganisms from Red Sea Brine Pool Using Microbial Electrosynthesis System.</title>
        <authorList>
            <person name="Alqahtani M.F."/>
            <person name="Bajracharya S."/>
            <person name="Katuri K.P."/>
            <person name="Ali M."/>
            <person name="Saikaly P.E."/>
        </authorList>
    </citation>
    <scope>NUCLEOTIDE SEQUENCE [LARGE SCALE GENOMIC DNA]</scope>
    <source>
        <strain evidence="8">MES15</strain>
    </source>
</reference>
<dbReference type="InterPro" id="IPR050492">
    <property type="entry name" value="Bact_metal-bind_prot9"/>
</dbReference>
<evidence type="ECO:0000256" key="1">
    <source>
        <dbReference type="ARBA" id="ARBA00011028"/>
    </source>
</evidence>
<keyword evidence="3" id="KW-0813">Transport</keyword>
<feature type="chain" id="PRO_5032345637" description="High-affinity zinc uptake system protein ZnuA" evidence="7">
    <location>
        <begin position="26"/>
        <end position="344"/>
    </location>
</feature>
<evidence type="ECO:0000313" key="8">
    <source>
        <dbReference type="EMBL" id="MTI97017.1"/>
    </source>
</evidence>
<evidence type="ECO:0000256" key="6">
    <source>
        <dbReference type="SAM" id="MobiDB-lite"/>
    </source>
</evidence>
<feature type="compositionally biased region" description="Basic and acidic residues" evidence="6">
    <location>
        <begin position="115"/>
        <end position="175"/>
    </location>
</feature>
<feature type="region of interest" description="Disordered" evidence="6">
    <location>
        <begin position="110"/>
        <end position="175"/>
    </location>
</feature>
<protein>
    <recommendedName>
        <fullName evidence="2">High-affinity zinc uptake system protein ZnuA</fullName>
    </recommendedName>
</protein>
<evidence type="ECO:0000256" key="4">
    <source>
        <dbReference type="ARBA" id="ARBA00022729"/>
    </source>
</evidence>
<dbReference type="PANTHER" id="PTHR42953:SF3">
    <property type="entry name" value="HIGH-AFFINITY ZINC UPTAKE SYSTEM PROTEIN ZNUA"/>
    <property type="match status" value="1"/>
</dbReference>
<dbReference type="GO" id="GO:0006829">
    <property type="term" value="P:zinc ion transport"/>
    <property type="evidence" value="ECO:0007669"/>
    <property type="project" value="UniProtKB-KW"/>
</dbReference>
<keyword evidence="5" id="KW-0864">Zinc transport</keyword>
<dbReference type="GO" id="GO:0046872">
    <property type="term" value="F:metal ion binding"/>
    <property type="evidence" value="ECO:0007669"/>
    <property type="project" value="InterPro"/>
</dbReference>
<dbReference type="Gene3D" id="3.40.50.1980">
    <property type="entry name" value="Nitrogenase molybdenum iron protein domain"/>
    <property type="match status" value="3"/>
</dbReference>
<comment type="caution">
    <text evidence="8">The sequence shown here is derived from an EMBL/GenBank/DDBJ whole genome shotgun (WGS) entry which is preliminary data.</text>
</comment>
<evidence type="ECO:0000256" key="7">
    <source>
        <dbReference type="SAM" id="SignalP"/>
    </source>
</evidence>
<organism evidence="8 9">
    <name type="scientific">Marinobacter adhaerens</name>
    <dbReference type="NCBI Taxonomy" id="1033846"/>
    <lineage>
        <taxon>Bacteria</taxon>
        <taxon>Pseudomonadati</taxon>
        <taxon>Pseudomonadota</taxon>
        <taxon>Gammaproteobacteria</taxon>
        <taxon>Pseudomonadales</taxon>
        <taxon>Marinobacteraceae</taxon>
        <taxon>Marinobacter</taxon>
    </lineage>
</organism>
<keyword evidence="5" id="KW-0862">Zinc</keyword>
<dbReference type="PANTHER" id="PTHR42953">
    <property type="entry name" value="HIGH-AFFINITY ZINC UPTAKE SYSTEM PROTEIN ZNUA-RELATED"/>
    <property type="match status" value="1"/>
</dbReference>
<evidence type="ECO:0000256" key="3">
    <source>
        <dbReference type="ARBA" id="ARBA00022448"/>
    </source>
</evidence>
<dbReference type="Proteomes" id="UP000431462">
    <property type="component" value="Unassembled WGS sequence"/>
</dbReference>
<proteinExistence type="inferred from homology"/>
<keyword evidence="5" id="KW-0406">Ion transport</keyword>
<dbReference type="InterPro" id="IPR006127">
    <property type="entry name" value="ZnuA-like"/>
</dbReference>
<evidence type="ECO:0000256" key="5">
    <source>
        <dbReference type="ARBA" id="ARBA00022906"/>
    </source>
</evidence>
<name>A0A844HZ08_9GAMM</name>
<accession>A0A844HZ08</accession>